<reference evidence="2" key="2">
    <citation type="submission" date="2020-09" db="EMBL/GenBank/DDBJ databases">
        <authorList>
            <person name="Sun Q."/>
            <person name="Ohkuma M."/>
        </authorList>
    </citation>
    <scope>NUCLEOTIDE SEQUENCE</scope>
    <source>
        <strain evidence="2">JCM 19831</strain>
    </source>
</reference>
<dbReference type="Proteomes" id="UP000642070">
    <property type="component" value="Unassembled WGS sequence"/>
</dbReference>
<accession>A0A917TGW6</accession>
<sequence>MITKVWFGCVLSAGYALGHHFGWPEALLTSAATVGALLLGVAALVLPQWTTEHERYGVGIPVVDIAMRVVVWLGLATCVVSLLIAVPAAGAAGGALWLSTAVRTFGPGLRARVEQRRSR</sequence>
<evidence type="ECO:0000256" key="1">
    <source>
        <dbReference type="SAM" id="Phobius"/>
    </source>
</evidence>
<keyword evidence="1" id="KW-0812">Transmembrane</keyword>
<gene>
    <name evidence="2" type="ORF">GCM10007977_025350</name>
</gene>
<evidence type="ECO:0000313" key="3">
    <source>
        <dbReference type="Proteomes" id="UP000642070"/>
    </source>
</evidence>
<reference evidence="2" key="1">
    <citation type="journal article" date="2014" name="Int. J. Syst. Evol. Microbiol.">
        <title>Complete genome sequence of Corynebacterium casei LMG S-19264T (=DSM 44701T), isolated from a smear-ripened cheese.</title>
        <authorList>
            <consortium name="US DOE Joint Genome Institute (JGI-PGF)"/>
            <person name="Walter F."/>
            <person name="Albersmeier A."/>
            <person name="Kalinowski J."/>
            <person name="Ruckert C."/>
        </authorList>
    </citation>
    <scope>NUCLEOTIDE SEQUENCE</scope>
    <source>
        <strain evidence="2">JCM 19831</strain>
    </source>
</reference>
<protein>
    <submittedName>
        <fullName evidence="2">Uncharacterized protein</fullName>
    </submittedName>
</protein>
<evidence type="ECO:0000313" key="2">
    <source>
        <dbReference type="EMBL" id="GGM23063.1"/>
    </source>
</evidence>
<proteinExistence type="predicted"/>
<organism evidence="2 3">
    <name type="scientific">Dactylosporangium sucinum</name>
    <dbReference type="NCBI Taxonomy" id="1424081"/>
    <lineage>
        <taxon>Bacteria</taxon>
        <taxon>Bacillati</taxon>
        <taxon>Actinomycetota</taxon>
        <taxon>Actinomycetes</taxon>
        <taxon>Micromonosporales</taxon>
        <taxon>Micromonosporaceae</taxon>
        <taxon>Dactylosporangium</taxon>
    </lineage>
</organism>
<name>A0A917TGW6_9ACTN</name>
<feature type="transmembrane region" description="Helical" evidence="1">
    <location>
        <begin position="28"/>
        <end position="49"/>
    </location>
</feature>
<keyword evidence="1" id="KW-0472">Membrane</keyword>
<dbReference type="AlphaFoldDB" id="A0A917TGW6"/>
<keyword evidence="3" id="KW-1185">Reference proteome</keyword>
<comment type="caution">
    <text evidence="2">The sequence shown here is derived from an EMBL/GenBank/DDBJ whole genome shotgun (WGS) entry which is preliminary data.</text>
</comment>
<keyword evidence="1" id="KW-1133">Transmembrane helix</keyword>
<dbReference type="EMBL" id="BMPI01000010">
    <property type="protein sequence ID" value="GGM23063.1"/>
    <property type="molecule type" value="Genomic_DNA"/>
</dbReference>
<feature type="transmembrane region" description="Helical" evidence="1">
    <location>
        <begin position="70"/>
        <end position="98"/>
    </location>
</feature>